<evidence type="ECO:0000256" key="1">
    <source>
        <dbReference type="SAM" id="SignalP"/>
    </source>
</evidence>
<keyword evidence="3" id="KW-1185">Reference proteome</keyword>
<gene>
    <name evidence="2" type="ORF">BKA59DRAFT_319996</name>
</gene>
<evidence type="ECO:0000313" key="2">
    <source>
        <dbReference type="EMBL" id="KAH7233635.1"/>
    </source>
</evidence>
<dbReference type="AlphaFoldDB" id="A0A8K0RLR2"/>
<proteinExistence type="predicted"/>
<keyword evidence="1" id="KW-0732">Signal</keyword>
<protein>
    <submittedName>
        <fullName evidence="2">Uncharacterized protein</fullName>
    </submittedName>
</protein>
<dbReference type="Proteomes" id="UP000813427">
    <property type="component" value="Unassembled WGS sequence"/>
</dbReference>
<feature type="chain" id="PRO_5035447806" evidence="1">
    <location>
        <begin position="28"/>
        <end position="107"/>
    </location>
</feature>
<dbReference type="EMBL" id="JAGPXF010000008">
    <property type="protein sequence ID" value="KAH7233635.1"/>
    <property type="molecule type" value="Genomic_DNA"/>
</dbReference>
<evidence type="ECO:0000313" key="3">
    <source>
        <dbReference type="Proteomes" id="UP000813427"/>
    </source>
</evidence>
<accession>A0A8K0RLR2</accession>
<reference evidence="2" key="1">
    <citation type="journal article" date="2021" name="Nat. Commun.">
        <title>Genetic determinants of endophytism in the Arabidopsis root mycobiome.</title>
        <authorList>
            <person name="Mesny F."/>
            <person name="Miyauchi S."/>
            <person name="Thiergart T."/>
            <person name="Pickel B."/>
            <person name="Atanasova L."/>
            <person name="Karlsson M."/>
            <person name="Huettel B."/>
            <person name="Barry K.W."/>
            <person name="Haridas S."/>
            <person name="Chen C."/>
            <person name="Bauer D."/>
            <person name="Andreopoulos W."/>
            <person name="Pangilinan J."/>
            <person name="LaButti K."/>
            <person name="Riley R."/>
            <person name="Lipzen A."/>
            <person name="Clum A."/>
            <person name="Drula E."/>
            <person name="Henrissat B."/>
            <person name="Kohler A."/>
            <person name="Grigoriev I.V."/>
            <person name="Martin F.M."/>
            <person name="Hacquard S."/>
        </authorList>
    </citation>
    <scope>NUCLEOTIDE SEQUENCE</scope>
    <source>
        <strain evidence="2">MPI-SDFR-AT-0068</strain>
    </source>
</reference>
<name>A0A8K0RLR2_9HYPO</name>
<sequence>MRTGLVCSASVAFAPLVFNPFVLLAAAAPSASSSRPLVTTEDHNLVPTAPALRRAWRVLVAAGKDDKYVESPYCPPPPGSKRGAKKAILKPDFLRLVRQFNSAMDQA</sequence>
<comment type="caution">
    <text evidence="2">The sequence shown here is derived from an EMBL/GenBank/DDBJ whole genome shotgun (WGS) entry which is preliminary data.</text>
</comment>
<feature type="signal peptide" evidence="1">
    <location>
        <begin position="1"/>
        <end position="27"/>
    </location>
</feature>
<organism evidence="2 3">
    <name type="scientific">Fusarium tricinctum</name>
    <dbReference type="NCBI Taxonomy" id="61284"/>
    <lineage>
        <taxon>Eukaryota</taxon>
        <taxon>Fungi</taxon>
        <taxon>Dikarya</taxon>
        <taxon>Ascomycota</taxon>
        <taxon>Pezizomycotina</taxon>
        <taxon>Sordariomycetes</taxon>
        <taxon>Hypocreomycetidae</taxon>
        <taxon>Hypocreales</taxon>
        <taxon>Nectriaceae</taxon>
        <taxon>Fusarium</taxon>
        <taxon>Fusarium tricinctum species complex</taxon>
    </lineage>
</organism>